<evidence type="ECO:0000313" key="2">
    <source>
        <dbReference type="Proteomes" id="UP000829542"/>
    </source>
</evidence>
<name>A0ABY3WZN7_9GAMM</name>
<reference evidence="1 2" key="1">
    <citation type="submission" date="2022-03" db="EMBL/GenBank/DDBJ databases">
        <title>Ignatzschineria rhizosphaerae HR5S32.</title>
        <authorList>
            <person name="Sun J.Q."/>
            <person name="Feng J.Y."/>
        </authorList>
    </citation>
    <scope>NUCLEOTIDE SEQUENCE [LARGE SCALE GENOMIC DNA]</scope>
    <source>
        <strain evidence="1 2">HR5S32</strain>
    </source>
</reference>
<sequence length="216" mass="24874">MTNTYVCLRRKKELPKDYFFLEKFREIGLTEYFDISLPIDEAILLDPRIQELLIERGVGSNALLLKATLTCEDVFSPDIPIDNTIEIIKKYINRFKISKKLIIIDPYFYAREDKKIFEQLIDEVASELTQITILTNGKIEDKKAEYHAYLKKVSPSISIVDKVSTTIHDRFWIDPENKIGIIMGTSLNGIGNSISLVDNIKKEDVKKILEFIKAAL</sequence>
<dbReference type="EMBL" id="CP093379">
    <property type="protein sequence ID" value="UNM95495.1"/>
    <property type="molecule type" value="Genomic_DNA"/>
</dbReference>
<proteinExistence type="predicted"/>
<evidence type="ECO:0008006" key="3">
    <source>
        <dbReference type="Google" id="ProtNLM"/>
    </source>
</evidence>
<dbReference type="RefSeq" id="WP_242147794.1">
    <property type="nucleotide sequence ID" value="NZ_CP093379.1"/>
</dbReference>
<keyword evidence="2" id="KW-1185">Reference proteome</keyword>
<gene>
    <name evidence="1" type="ORF">MMG00_09710</name>
</gene>
<accession>A0ABY3WZN7</accession>
<organism evidence="1 2">
    <name type="scientific">Ignatzschineria rhizosphaerae</name>
    <dbReference type="NCBI Taxonomy" id="2923279"/>
    <lineage>
        <taxon>Bacteria</taxon>
        <taxon>Pseudomonadati</taxon>
        <taxon>Pseudomonadota</taxon>
        <taxon>Gammaproteobacteria</taxon>
        <taxon>Cardiobacteriales</taxon>
        <taxon>Ignatzschineriaceae</taxon>
        <taxon>Ignatzschineria</taxon>
    </lineage>
</organism>
<dbReference type="Proteomes" id="UP000829542">
    <property type="component" value="Chromosome"/>
</dbReference>
<protein>
    <recommendedName>
        <fullName evidence="3">PLD phosphodiesterase domain-containing protein</fullName>
    </recommendedName>
</protein>
<evidence type="ECO:0000313" key="1">
    <source>
        <dbReference type="EMBL" id="UNM95495.1"/>
    </source>
</evidence>